<dbReference type="SUPFAM" id="SSF103506">
    <property type="entry name" value="Mitochondrial carrier"/>
    <property type="match status" value="1"/>
</dbReference>
<evidence type="ECO:0000256" key="13">
    <source>
        <dbReference type="PROSITE-ProRule" id="PRU00282"/>
    </source>
</evidence>
<dbReference type="VEuPathDB" id="FungiDB:DEHA2G10934g"/>
<dbReference type="EMBL" id="CR382139">
    <property type="protein sequence ID" value="CAG90499.2"/>
    <property type="molecule type" value="Genomic_DNA"/>
</dbReference>
<dbReference type="Pfam" id="PF00153">
    <property type="entry name" value="Mito_carr"/>
    <property type="match status" value="3"/>
</dbReference>
<gene>
    <name evidence="15" type="ordered locus">DEHA2G10934g</name>
</gene>
<evidence type="ECO:0000256" key="3">
    <source>
        <dbReference type="ARBA" id="ARBA00006375"/>
    </source>
</evidence>
<dbReference type="PROSITE" id="PS50920">
    <property type="entry name" value="SOLCAR"/>
    <property type="match status" value="3"/>
</dbReference>
<dbReference type="FunFam" id="1.50.40.10:FF:000018">
    <property type="entry name" value="S-adenosylmethionine mitochondrial carrier protein-like"/>
    <property type="match status" value="1"/>
</dbReference>
<evidence type="ECO:0000256" key="5">
    <source>
        <dbReference type="ARBA" id="ARBA00022448"/>
    </source>
</evidence>
<keyword evidence="7" id="KW-0677">Repeat</keyword>
<name>Q6BIF3_DEBHA</name>
<dbReference type="FunCoup" id="Q6BIF3">
    <property type="interactions" value="776"/>
</dbReference>
<evidence type="ECO:0000256" key="12">
    <source>
        <dbReference type="ARBA" id="ARBA00073559"/>
    </source>
</evidence>
<keyword evidence="16" id="KW-1185">Reference proteome</keyword>
<evidence type="ECO:0000256" key="8">
    <source>
        <dbReference type="ARBA" id="ARBA00022792"/>
    </source>
</evidence>
<evidence type="ECO:0000256" key="14">
    <source>
        <dbReference type="RuleBase" id="RU000488"/>
    </source>
</evidence>
<evidence type="ECO:0000256" key="4">
    <source>
        <dbReference type="ARBA" id="ARBA00021935"/>
    </source>
</evidence>
<dbReference type="InterPro" id="IPR023395">
    <property type="entry name" value="MCP_dom_sf"/>
</dbReference>
<dbReference type="PRINTS" id="PR00926">
    <property type="entry name" value="MITOCARRIER"/>
</dbReference>
<sequence>MDNSTFLISLISGGCAGTSTDLAFFPIDTLKTRLQAKGGFFANGGWNGIYKGLGSCVVASAPSASLFFVTYDYMKTQTKDKTSSPAVGHMISASCGEIAACLVRVPAEVIKQRTQAGIHGVGAKASSWSNFLYLLQNRSGEGLIRGLYRGWNTTILREIPFTIIQFPLYEWLKKKWAEYENDKLSLLKGATCGSIAGGIAAAVTTPLDVIKTRIMLNKERVSPIPLVRTMITEEGYKVFLNGIGPRTCWISAGGAIFLGCYELVHTTLTSYYSNKRKLQQ</sequence>
<feature type="repeat" description="Solcar" evidence="13">
    <location>
        <begin position="4"/>
        <end position="77"/>
    </location>
</feature>
<dbReference type="KEGG" id="dha:DEHA2G10934g"/>
<evidence type="ECO:0000256" key="1">
    <source>
        <dbReference type="ARBA" id="ARBA00002238"/>
    </source>
</evidence>
<comment type="similarity">
    <text evidence="3 14">Belongs to the mitochondrial carrier (TC 2.A.29) family.</text>
</comment>
<evidence type="ECO:0000256" key="6">
    <source>
        <dbReference type="ARBA" id="ARBA00022692"/>
    </source>
</evidence>
<dbReference type="STRING" id="284592.Q6BIF3"/>
<dbReference type="PANTHER" id="PTHR45667">
    <property type="entry name" value="S-ADENOSYLMETHIONINE MITOCHONDRIAL CARRIER PROTEIN"/>
    <property type="match status" value="1"/>
</dbReference>
<dbReference type="OMA" id="IGPRTMW"/>
<keyword evidence="6 13" id="KW-0812">Transmembrane</keyword>
<evidence type="ECO:0000256" key="7">
    <source>
        <dbReference type="ARBA" id="ARBA00022737"/>
    </source>
</evidence>
<keyword evidence="11 13" id="KW-0472">Membrane</keyword>
<dbReference type="Proteomes" id="UP000000599">
    <property type="component" value="Chromosome G"/>
</dbReference>
<dbReference type="GO" id="GO:0000095">
    <property type="term" value="F:S-adenosyl-L-methionine transmembrane transporter activity"/>
    <property type="evidence" value="ECO:0007669"/>
    <property type="project" value="EnsemblFungi"/>
</dbReference>
<organism evidence="15 16">
    <name type="scientific">Debaryomyces hansenii (strain ATCC 36239 / CBS 767 / BCRC 21394 / JCM 1990 / NBRC 0083 / IGC 2968)</name>
    <name type="common">Yeast</name>
    <name type="synonym">Torulaspora hansenii</name>
    <dbReference type="NCBI Taxonomy" id="284592"/>
    <lineage>
        <taxon>Eukaryota</taxon>
        <taxon>Fungi</taxon>
        <taxon>Dikarya</taxon>
        <taxon>Ascomycota</taxon>
        <taxon>Saccharomycotina</taxon>
        <taxon>Pichiomycetes</taxon>
        <taxon>Debaryomycetaceae</taxon>
        <taxon>Debaryomyces</taxon>
    </lineage>
</organism>
<accession>Q6BIF3</accession>
<keyword evidence="10" id="KW-0496">Mitochondrion</keyword>
<comment type="function">
    <text evidence="1">Mitochondrial transporter that mediates uptake of thiamine pyrophosphate (ThPP) into mitochondria.</text>
</comment>
<dbReference type="Gene3D" id="1.50.40.10">
    <property type="entry name" value="Mitochondrial carrier domain"/>
    <property type="match status" value="1"/>
</dbReference>
<comment type="subcellular location">
    <subcellularLocation>
        <location evidence="2">Mitochondrion inner membrane</location>
        <topology evidence="2">Multi-pass membrane protein</topology>
    </subcellularLocation>
</comment>
<feature type="repeat" description="Solcar" evidence="13">
    <location>
        <begin position="184"/>
        <end position="267"/>
    </location>
</feature>
<keyword evidence="8" id="KW-0999">Mitochondrion inner membrane</keyword>
<proteinExistence type="inferred from homology"/>
<keyword evidence="9" id="KW-1133">Transmembrane helix</keyword>
<evidence type="ECO:0000313" key="16">
    <source>
        <dbReference type="Proteomes" id="UP000000599"/>
    </source>
</evidence>
<feature type="repeat" description="Solcar" evidence="13">
    <location>
        <begin position="87"/>
        <end position="175"/>
    </location>
</feature>
<evidence type="ECO:0000256" key="11">
    <source>
        <dbReference type="ARBA" id="ARBA00023136"/>
    </source>
</evidence>
<evidence type="ECO:0000313" key="15">
    <source>
        <dbReference type="EMBL" id="CAG90499.2"/>
    </source>
</evidence>
<keyword evidence="5 14" id="KW-0813">Transport</keyword>
<dbReference type="OrthoDB" id="276989at2759"/>
<dbReference type="AlphaFoldDB" id="Q6BIF3"/>
<dbReference type="RefSeq" id="XP_462018.2">
    <property type="nucleotide sequence ID" value="XM_462018.1"/>
</dbReference>
<dbReference type="InParanoid" id="Q6BIF3"/>
<dbReference type="eggNOG" id="KOG0768">
    <property type="taxonomic scope" value="Eukaryota"/>
</dbReference>
<evidence type="ECO:0000256" key="2">
    <source>
        <dbReference type="ARBA" id="ARBA00004448"/>
    </source>
</evidence>
<dbReference type="HOGENOM" id="CLU_015166_3_0_1"/>
<dbReference type="InterPro" id="IPR018108">
    <property type="entry name" value="MCP_transmembrane"/>
</dbReference>
<dbReference type="GO" id="GO:0005743">
    <property type="term" value="C:mitochondrial inner membrane"/>
    <property type="evidence" value="ECO:0007669"/>
    <property type="project" value="UniProtKB-SubCell"/>
</dbReference>
<reference evidence="15 16" key="1">
    <citation type="journal article" date="2004" name="Nature">
        <title>Genome evolution in yeasts.</title>
        <authorList>
            <consortium name="Genolevures"/>
            <person name="Dujon B."/>
            <person name="Sherman D."/>
            <person name="Fischer G."/>
            <person name="Durrens P."/>
            <person name="Casaregola S."/>
            <person name="Lafontaine I."/>
            <person name="de Montigny J."/>
            <person name="Marck C."/>
            <person name="Neuveglise C."/>
            <person name="Talla E."/>
            <person name="Goffard N."/>
            <person name="Frangeul L."/>
            <person name="Aigle M."/>
            <person name="Anthouard V."/>
            <person name="Babour A."/>
            <person name="Barbe V."/>
            <person name="Barnay S."/>
            <person name="Blanchin S."/>
            <person name="Beckerich J.M."/>
            <person name="Beyne E."/>
            <person name="Bleykasten C."/>
            <person name="Boisrame A."/>
            <person name="Boyer J."/>
            <person name="Cattolico L."/>
            <person name="Confanioleri F."/>
            <person name="de Daruvar A."/>
            <person name="Despons L."/>
            <person name="Fabre E."/>
            <person name="Fairhead C."/>
            <person name="Ferry-Dumazet H."/>
            <person name="Groppi A."/>
            <person name="Hantraye F."/>
            <person name="Hennequin C."/>
            <person name="Jauniaux N."/>
            <person name="Joyet P."/>
            <person name="Kachouri R."/>
            <person name="Kerrest A."/>
            <person name="Koszul R."/>
            <person name="Lemaire M."/>
            <person name="Lesur I."/>
            <person name="Ma L."/>
            <person name="Muller H."/>
            <person name="Nicaud J.M."/>
            <person name="Nikolski M."/>
            <person name="Oztas S."/>
            <person name="Ozier-Kalogeropoulos O."/>
            <person name="Pellenz S."/>
            <person name="Potier S."/>
            <person name="Richard G.F."/>
            <person name="Straub M.L."/>
            <person name="Suleau A."/>
            <person name="Swennene D."/>
            <person name="Tekaia F."/>
            <person name="Wesolowski-Louvel M."/>
            <person name="Westhof E."/>
            <person name="Wirth B."/>
            <person name="Zeniou-Meyer M."/>
            <person name="Zivanovic I."/>
            <person name="Bolotin-Fukuhara M."/>
            <person name="Thierry A."/>
            <person name="Bouchier C."/>
            <person name="Caudron B."/>
            <person name="Scarpelli C."/>
            <person name="Gaillardin C."/>
            <person name="Weissenbach J."/>
            <person name="Wincker P."/>
            <person name="Souciet J.L."/>
        </authorList>
    </citation>
    <scope>NUCLEOTIDE SEQUENCE [LARGE SCALE GENOMIC DNA]</scope>
    <source>
        <strain evidence="16">ATCC 36239 / CBS 767 / BCRC 21394 / JCM 1990 / NBRC 0083 / IGC 2968</strain>
    </source>
</reference>
<dbReference type="GeneID" id="2904922"/>
<protein>
    <recommendedName>
        <fullName evidence="4">Mitochondrial thiamine pyrophosphate carrier 1</fullName>
    </recommendedName>
    <alternativeName>
        <fullName evidence="12">Putative mitochondrial carrier protein PET8</fullName>
    </alternativeName>
</protein>
<dbReference type="InterPro" id="IPR002067">
    <property type="entry name" value="MCP"/>
</dbReference>
<evidence type="ECO:0000256" key="10">
    <source>
        <dbReference type="ARBA" id="ARBA00023128"/>
    </source>
</evidence>
<evidence type="ECO:0000256" key="9">
    <source>
        <dbReference type="ARBA" id="ARBA00022989"/>
    </source>
</evidence>